<reference evidence="2" key="1">
    <citation type="journal article" date="2022" name="Int. J. Syst. Evol. Microbiol.">
        <title>Anaeromyxobacter oryzae sp. nov., Anaeromyxobacter diazotrophicus sp. nov. and Anaeromyxobacter paludicola sp. nov., isolated from paddy soils.</title>
        <authorList>
            <person name="Itoh H."/>
            <person name="Xu Z."/>
            <person name="Mise K."/>
            <person name="Masuda Y."/>
            <person name="Ushijima N."/>
            <person name="Hayakawa C."/>
            <person name="Shiratori Y."/>
            <person name="Senoo K."/>
        </authorList>
    </citation>
    <scope>NUCLEOTIDE SEQUENCE [LARGE SCALE GENOMIC DNA]</scope>
    <source>
        <strain evidence="2">Red630</strain>
    </source>
</reference>
<dbReference type="RefSeq" id="WP_248342586.1">
    <property type="nucleotide sequence ID" value="NZ_AP025592.1"/>
</dbReference>
<gene>
    <name evidence="1" type="ORF">AMPC_33060</name>
</gene>
<evidence type="ECO:0000313" key="2">
    <source>
        <dbReference type="Proteomes" id="UP001162734"/>
    </source>
</evidence>
<evidence type="ECO:0000313" key="1">
    <source>
        <dbReference type="EMBL" id="BDG10193.1"/>
    </source>
</evidence>
<protein>
    <recommendedName>
        <fullName evidence="3">Secreted protein</fullName>
    </recommendedName>
</protein>
<name>A0ABM7XE70_9BACT</name>
<keyword evidence="2" id="KW-1185">Reference proteome</keyword>
<sequence>MPELLEPVPVLSLVLLPPDEPMPPLVPPVEPVPAPPEPLPLPPPPPLCARAGALASSEIDAKTASARFRFFMILPSLVG</sequence>
<accession>A0ABM7XE70</accession>
<dbReference type="EMBL" id="AP025592">
    <property type="protein sequence ID" value="BDG10193.1"/>
    <property type="molecule type" value="Genomic_DNA"/>
</dbReference>
<organism evidence="1 2">
    <name type="scientific">Anaeromyxobacter paludicola</name>
    <dbReference type="NCBI Taxonomy" id="2918171"/>
    <lineage>
        <taxon>Bacteria</taxon>
        <taxon>Pseudomonadati</taxon>
        <taxon>Myxococcota</taxon>
        <taxon>Myxococcia</taxon>
        <taxon>Myxococcales</taxon>
        <taxon>Cystobacterineae</taxon>
        <taxon>Anaeromyxobacteraceae</taxon>
        <taxon>Anaeromyxobacter</taxon>
    </lineage>
</organism>
<proteinExistence type="predicted"/>
<dbReference type="Proteomes" id="UP001162734">
    <property type="component" value="Chromosome"/>
</dbReference>
<evidence type="ECO:0008006" key="3">
    <source>
        <dbReference type="Google" id="ProtNLM"/>
    </source>
</evidence>